<dbReference type="EC" id="2.7.13.3" evidence="2"/>
<protein>
    <recommendedName>
        <fullName evidence="2">histidine kinase</fullName>
        <ecNumber evidence="2">2.7.13.3</ecNumber>
    </recommendedName>
</protein>
<evidence type="ECO:0000256" key="6">
    <source>
        <dbReference type="ARBA" id="ARBA00022777"/>
    </source>
</evidence>
<feature type="transmembrane region" description="Helical" evidence="10">
    <location>
        <begin position="103"/>
        <end position="120"/>
    </location>
</feature>
<dbReference type="CDD" id="cd16917">
    <property type="entry name" value="HATPase_UhpB-NarQ-NarX-like"/>
    <property type="match status" value="1"/>
</dbReference>
<keyword evidence="3" id="KW-0597">Phosphoprotein</keyword>
<gene>
    <name evidence="12" type="ORF">DWY99_03720</name>
</gene>
<dbReference type="Proteomes" id="UP000284751">
    <property type="component" value="Unassembled WGS sequence"/>
</dbReference>
<dbReference type="Gene3D" id="1.20.5.1930">
    <property type="match status" value="1"/>
</dbReference>
<dbReference type="InterPro" id="IPR050482">
    <property type="entry name" value="Sensor_HK_TwoCompSys"/>
</dbReference>
<dbReference type="GO" id="GO:0005524">
    <property type="term" value="F:ATP binding"/>
    <property type="evidence" value="ECO:0007669"/>
    <property type="project" value="UniProtKB-KW"/>
</dbReference>
<keyword evidence="10" id="KW-0812">Transmembrane</keyword>
<keyword evidence="10" id="KW-1133">Transmembrane helix</keyword>
<dbReference type="PANTHER" id="PTHR24421">
    <property type="entry name" value="NITRATE/NITRITE SENSOR PROTEIN NARX-RELATED"/>
    <property type="match status" value="1"/>
</dbReference>
<proteinExistence type="predicted"/>
<keyword evidence="5" id="KW-0547">Nucleotide-binding</keyword>
<evidence type="ECO:0000256" key="5">
    <source>
        <dbReference type="ARBA" id="ARBA00022741"/>
    </source>
</evidence>
<keyword evidence="6 12" id="KW-0418">Kinase</keyword>
<evidence type="ECO:0000256" key="1">
    <source>
        <dbReference type="ARBA" id="ARBA00000085"/>
    </source>
</evidence>
<dbReference type="InterPro" id="IPR036890">
    <property type="entry name" value="HATPase_C_sf"/>
</dbReference>
<keyword evidence="8" id="KW-0902">Two-component regulatory system</keyword>
<keyword evidence="10" id="KW-0472">Membrane</keyword>
<organism evidence="12 13">
    <name type="scientific">[Clostridium] leptum</name>
    <dbReference type="NCBI Taxonomy" id="1535"/>
    <lineage>
        <taxon>Bacteria</taxon>
        <taxon>Bacillati</taxon>
        <taxon>Bacillota</taxon>
        <taxon>Clostridia</taxon>
        <taxon>Eubacteriales</taxon>
        <taxon>Oscillospiraceae</taxon>
        <taxon>Oscillospiraceae incertae sedis</taxon>
    </lineage>
</organism>
<dbReference type="EMBL" id="QRTC01000009">
    <property type="protein sequence ID" value="RGQ42815.1"/>
    <property type="molecule type" value="Genomic_DNA"/>
</dbReference>
<dbReference type="GO" id="GO:0016020">
    <property type="term" value="C:membrane"/>
    <property type="evidence" value="ECO:0007669"/>
    <property type="project" value="InterPro"/>
</dbReference>
<evidence type="ECO:0000259" key="11">
    <source>
        <dbReference type="Pfam" id="PF07730"/>
    </source>
</evidence>
<feature type="coiled-coil region" evidence="9">
    <location>
        <begin position="132"/>
        <end position="169"/>
    </location>
</feature>
<reference evidence="12 13" key="1">
    <citation type="submission" date="2018-08" db="EMBL/GenBank/DDBJ databases">
        <title>A genome reference for cultivated species of the human gut microbiota.</title>
        <authorList>
            <person name="Zou Y."/>
            <person name="Xue W."/>
            <person name="Luo G."/>
        </authorList>
    </citation>
    <scope>NUCLEOTIDE SEQUENCE [LARGE SCALE GENOMIC DNA]</scope>
    <source>
        <strain evidence="12 13">AF28-26</strain>
    </source>
</reference>
<dbReference type="GO" id="GO:0046983">
    <property type="term" value="F:protein dimerization activity"/>
    <property type="evidence" value="ECO:0007669"/>
    <property type="project" value="InterPro"/>
</dbReference>
<dbReference type="AlphaFoldDB" id="A0A412AZ81"/>
<dbReference type="Pfam" id="PF07730">
    <property type="entry name" value="HisKA_3"/>
    <property type="match status" value="1"/>
</dbReference>
<sequence length="360" mass="40644">MGECLDKLILFLCCVLLLSLQAFSPWCLAALLTALCLSSLNSYFPEKFSFCSSIGFLAAGCLRPEFFLFIPFLAYDLWRPCFRAVYLLLPSAVFFQLGRVSPLAMAAFFLYTGLSALLKLRTLALSRSRRDYKNLTDNAKEISLHLEQKNKELLEKQDYEIRVATLNERNRIAREIHDSVGHLLSRSILQLGALKAVHRQEPELNAQLDTLKSTLSQAMDSIRESVHDLHEESIDLRSQLETLCRSFTFCPISLQYDCGAMPLELKYCLIAIVREALSNIMRHSNATAAQVSAVEFPGFYQMIVQDNGTRQAAGDRAGIGLRNMEERLAAFHGNLTVSRKNGFRLFITIPKEDVHEAADY</sequence>
<evidence type="ECO:0000256" key="10">
    <source>
        <dbReference type="SAM" id="Phobius"/>
    </source>
</evidence>
<feature type="domain" description="Signal transduction histidine kinase subgroup 3 dimerisation and phosphoacceptor" evidence="11">
    <location>
        <begin position="168"/>
        <end position="232"/>
    </location>
</feature>
<evidence type="ECO:0000256" key="8">
    <source>
        <dbReference type="ARBA" id="ARBA00023012"/>
    </source>
</evidence>
<keyword evidence="4" id="KW-0808">Transferase</keyword>
<keyword evidence="9" id="KW-0175">Coiled coil</keyword>
<evidence type="ECO:0000256" key="9">
    <source>
        <dbReference type="SAM" id="Coils"/>
    </source>
</evidence>
<evidence type="ECO:0000313" key="12">
    <source>
        <dbReference type="EMBL" id="RGQ42815.1"/>
    </source>
</evidence>
<dbReference type="PANTHER" id="PTHR24421:SF10">
    <property type="entry name" value="NITRATE_NITRITE SENSOR PROTEIN NARQ"/>
    <property type="match status" value="1"/>
</dbReference>
<evidence type="ECO:0000256" key="3">
    <source>
        <dbReference type="ARBA" id="ARBA00022553"/>
    </source>
</evidence>
<evidence type="ECO:0000256" key="7">
    <source>
        <dbReference type="ARBA" id="ARBA00022840"/>
    </source>
</evidence>
<feature type="transmembrane region" description="Helical" evidence="10">
    <location>
        <begin position="53"/>
        <end position="74"/>
    </location>
</feature>
<comment type="catalytic activity">
    <reaction evidence="1">
        <text>ATP + protein L-histidine = ADP + protein N-phospho-L-histidine.</text>
        <dbReference type="EC" id="2.7.13.3"/>
    </reaction>
</comment>
<accession>A0A412AZ81</accession>
<evidence type="ECO:0000256" key="4">
    <source>
        <dbReference type="ARBA" id="ARBA00022679"/>
    </source>
</evidence>
<dbReference type="Gene3D" id="3.30.565.10">
    <property type="entry name" value="Histidine kinase-like ATPase, C-terminal domain"/>
    <property type="match status" value="1"/>
</dbReference>
<dbReference type="SUPFAM" id="SSF55874">
    <property type="entry name" value="ATPase domain of HSP90 chaperone/DNA topoisomerase II/histidine kinase"/>
    <property type="match status" value="1"/>
</dbReference>
<evidence type="ECO:0000256" key="2">
    <source>
        <dbReference type="ARBA" id="ARBA00012438"/>
    </source>
</evidence>
<keyword evidence="7" id="KW-0067">ATP-binding</keyword>
<evidence type="ECO:0000313" key="13">
    <source>
        <dbReference type="Proteomes" id="UP000284751"/>
    </source>
</evidence>
<name>A0A412AZ81_9FIRM</name>
<dbReference type="GO" id="GO:0000155">
    <property type="term" value="F:phosphorelay sensor kinase activity"/>
    <property type="evidence" value="ECO:0007669"/>
    <property type="project" value="InterPro"/>
</dbReference>
<comment type="caution">
    <text evidence="12">The sequence shown here is derived from an EMBL/GenBank/DDBJ whole genome shotgun (WGS) entry which is preliminary data.</text>
</comment>
<dbReference type="InterPro" id="IPR011712">
    <property type="entry name" value="Sig_transdc_His_kin_sub3_dim/P"/>
</dbReference>